<sequence length="125" mass="14520">MKPWDICYQLAHLCLDEFFAQGDMEKERGIPVQMLNDREKVNRPNSQVGFIEFVICPMAESICNIFPQLDSLAQHLGTNVQNWVQLWIDEASPPEEQAAKVQERVRRVVLRLKVVTREERGIPQD</sequence>
<name>A0AA36I198_9DINO</name>
<dbReference type="Proteomes" id="UP001178507">
    <property type="component" value="Unassembled WGS sequence"/>
</dbReference>
<feature type="domain" description="PDEase" evidence="3">
    <location>
        <begin position="1"/>
        <end position="90"/>
    </location>
</feature>
<evidence type="ECO:0000259" key="3">
    <source>
        <dbReference type="PROSITE" id="PS51845"/>
    </source>
</evidence>
<accession>A0AA36I198</accession>
<evidence type="ECO:0000256" key="2">
    <source>
        <dbReference type="ARBA" id="ARBA00022801"/>
    </source>
</evidence>
<organism evidence="4 5">
    <name type="scientific">Effrenium voratum</name>
    <dbReference type="NCBI Taxonomy" id="2562239"/>
    <lineage>
        <taxon>Eukaryota</taxon>
        <taxon>Sar</taxon>
        <taxon>Alveolata</taxon>
        <taxon>Dinophyceae</taxon>
        <taxon>Suessiales</taxon>
        <taxon>Symbiodiniaceae</taxon>
        <taxon>Effrenium</taxon>
    </lineage>
</organism>
<keyword evidence="2" id="KW-0378">Hydrolase</keyword>
<keyword evidence="5" id="KW-1185">Reference proteome</keyword>
<reference evidence="4" key="1">
    <citation type="submission" date="2023-08" db="EMBL/GenBank/DDBJ databases">
        <authorList>
            <person name="Chen Y."/>
            <person name="Shah S."/>
            <person name="Dougan E. K."/>
            <person name="Thang M."/>
            <person name="Chan C."/>
        </authorList>
    </citation>
    <scope>NUCLEOTIDE SEQUENCE</scope>
</reference>
<evidence type="ECO:0000256" key="1">
    <source>
        <dbReference type="ARBA" id="ARBA00022723"/>
    </source>
</evidence>
<protein>
    <recommendedName>
        <fullName evidence="3">PDEase domain-containing protein</fullName>
    </recommendedName>
</protein>
<keyword evidence="1" id="KW-0479">Metal-binding</keyword>
<dbReference type="PANTHER" id="PTHR11347">
    <property type="entry name" value="CYCLIC NUCLEOTIDE PHOSPHODIESTERASE"/>
    <property type="match status" value="1"/>
</dbReference>
<proteinExistence type="predicted"/>
<dbReference type="GO" id="GO:0046872">
    <property type="term" value="F:metal ion binding"/>
    <property type="evidence" value="ECO:0007669"/>
    <property type="project" value="UniProtKB-KW"/>
</dbReference>
<gene>
    <name evidence="4" type="ORF">EVOR1521_LOCUS7496</name>
</gene>
<evidence type="ECO:0000313" key="5">
    <source>
        <dbReference type="Proteomes" id="UP001178507"/>
    </source>
</evidence>
<dbReference type="SUPFAM" id="SSF109604">
    <property type="entry name" value="HD-domain/PDEase-like"/>
    <property type="match status" value="1"/>
</dbReference>
<dbReference type="PROSITE" id="PS51845">
    <property type="entry name" value="PDEASE_I_2"/>
    <property type="match status" value="1"/>
</dbReference>
<dbReference type="EMBL" id="CAUJNA010000603">
    <property type="protein sequence ID" value="CAJ1379178.1"/>
    <property type="molecule type" value="Genomic_DNA"/>
</dbReference>
<dbReference type="Gene3D" id="1.10.1300.10">
    <property type="entry name" value="3'5'-cyclic nucleotide phosphodiesterase, catalytic domain"/>
    <property type="match status" value="1"/>
</dbReference>
<dbReference type="GO" id="GO:0004114">
    <property type="term" value="F:3',5'-cyclic-nucleotide phosphodiesterase activity"/>
    <property type="evidence" value="ECO:0007669"/>
    <property type="project" value="InterPro"/>
</dbReference>
<dbReference type="InterPro" id="IPR002073">
    <property type="entry name" value="PDEase_catalytic_dom"/>
</dbReference>
<comment type="caution">
    <text evidence="4">The sequence shown here is derived from an EMBL/GenBank/DDBJ whole genome shotgun (WGS) entry which is preliminary data.</text>
</comment>
<evidence type="ECO:0000313" key="4">
    <source>
        <dbReference type="EMBL" id="CAJ1379178.1"/>
    </source>
</evidence>
<dbReference type="GO" id="GO:0007165">
    <property type="term" value="P:signal transduction"/>
    <property type="evidence" value="ECO:0007669"/>
    <property type="project" value="InterPro"/>
</dbReference>
<dbReference type="Pfam" id="PF00233">
    <property type="entry name" value="PDEase_I"/>
    <property type="match status" value="1"/>
</dbReference>
<dbReference type="AlphaFoldDB" id="A0AA36I198"/>
<dbReference type="InterPro" id="IPR036971">
    <property type="entry name" value="PDEase_catalytic_dom_sf"/>
</dbReference>